<comment type="caution">
    <text evidence="3">The sequence shown here is derived from an EMBL/GenBank/DDBJ whole genome shotgun (WGS) entry which is preliminary data.</text>
</comment>
<accession>A0AAD1U6P4</accession>
<keyword evidence="4" id="KW-1185">Reference proteome</keyword>
<feature type="coiled-coil region" evidence="1">
    <location>
        <begin position="369"/>
        <end position="403"/>
    </location>
</feature>
<dbReference type="AlphaFoldDB" id="A0AAD1U6P4"/>
<keyword evidence="1" id="KW-0175">Coiled coil</keyword>
<gene>
    <name evidence="3" type="ORF">ECRASSUSDP1_LOCUS4719</name>
</gene>
<feature type="region of interest" description="Disordered" evidence="2">
    <location>
        <begin position="42"/>
        <end position="64"/>
    </location>
</feature>
<dbReference type="Proteomes" id="UP001295684">
    <property type="component" value="Unassembled WGS sequence"/>
</dbReference>
<evidence type="ECO:0000313" key="4">
    <source>
        <dbReference type="Proteomes" id="UP001295684"/>
    </source>
</evidence>
<proteinExistence type="predicted"/>
<organism evidence="3 4">
    <name type="scientific">Euplotes crassus</name>
    <dbReference type="NCBI Taxonomy" id="5936"/>
    <lineage>
        <taxon>Eukaryota</taxon>
        <taxon>Sar</taxon>
        <taxon>Alveolata</taxon>
        <taxon>Ciliophora</taxon>
        <taxon>Intramacronucleata</taxon>
        <taxon>Spirotrichea</taxon>
        <taxon>Hypotrichia</taxon>
        <taxon>Euplotida</taxon>
        <taxon>Euplotidae</taxon>
        <taxon>Moneuplotes</taxon>
    </lineage>
</organism>
<protein>
    <submittedName>
        <fullName evidence="3">Uncharacterized protein</fullName>
    </submittedName>
</protein>
<evidence type="ECO:0000256" key="1">
    <source>
        <dbReference type="SAM" id="Coils"/>
    </source>
</evidence>
<evidence type="ECO:0000256" key="2">
    <source>
        <dbReference type="SAM" id="MobiDB-lite"/>
    </source>
</evidence>
<evidence type="ECO:0000313" key="3">
    <source>
        <dbReference type="EMBL" id="CAI2363385.1"/>
    </source>
</evidence>
<name>A0AAD1U6P4_EUPCR</name>
<sequence length="579" mass="67088">MDYPAESECISIQSCNMIENTYPYEYSCHKNQNKLFQTIESSEDKDQEHPNGSCQSKDTDGIEENTGTFQSLRESLLGVPSNQKDSSTVKKIRERIHMNMIKKTPSPLGKALLTLTTESSKENFEIIPQESLQNYYQNIDDTKSNLMKDNILEANFYFANNSELNSQRDSRRSQNSDIKVKDYFQQDEEESQPSQIRLDTNLFSTLQDENLCNFQESQSSLQSKDSVIIEEGTSKEQSNKTPESVQKQSDRLVLSPSDLLSHEESMNQPQETSYSTEILPIEIDWKYVKFSENISEYCYPKLEFIDPESPITALHHIRHNKGVAWLKACERVKRKVRSNAYIRKRLSLSKLDMLLEREYMEEVRTIYLKEIKDDEKKIIEDKLDCLNRENEVLRKEVNFLNERSMEIHQTRDKLIESSHFGLDRTLNEADKNITLLTFAQDDNVCSSGFHNISSIPVEKDHLIFRSLEDQELTAAIVETQEEDEDSSSQDDYCQINSKSLKFESLTNESTCYRSNMKSALKSSNISCENFNPRLVFSKGNSLQESTQAGLTDRLSECKSEIKLVMLKRKRARMMYSRDN</sequence>
<dbReference type="EMBL" id="CAMPGE010004535">
    <property type="protein sequence ID" value="CAI2363385.1"/>
    <property type="molecule type" value="Genomic_DNA"/>
</dbReference>
<reference evidence="3" key="1">
    <citation type="submission" date="2023-07" db="EMBL/GenBank/DDBJ databases">
        <authorList>
            <consortium name="AG Swart"/>
            <person name="Singh M."/>
            <person name="Singh A."/>
            <person name="Seah K."/>
            <person name="Emmerich C."/>
        </authorList>
    </citation>
    <scope>NUCLEOTIDE SEQUENCE</scope>
    <source>
        <strain evidence="3">DP1</strain>
    </source>
</reference>
<feature type="region of interest" description="Disordered" evidence="2">
    <location>
        <begin position="232"/>
        <end position="251"/>
    </location>
</feature>